<sequence length="163" mass="17824">MESCVLSRILTIAHESDVGKTTTVITASKIIFSGDLKERDSPTGNDTGFFSVGRKDGKVAPVGVFDKYPALVTGFFSFMWVTVSVRKHLIMHYFIVVCCGQPMDSNLLELLISVAVCPPLGHVTSNASFAAVVMFFTHTIKGDVKMALYCPKKLFPIGTKRMP</sequence>
<dbReference type="AlphaFoldDB" id="A0AAV1SJF0"/>
<gene>
    <name evidence="1" type="ORF">DCAF_LOCUS23276</name>
</gene>
<accession>A0AAV1SJF0</accession>
<dbReference type="EMBL" id="CAWUPB010001184">
    <property type="protein sequence ID" value="CAK7350540.1"/>
    <property type="molecule type" value="Genomic_DNA"/>
</dbReference>
<evidence type="ECO:0000313" key="1">
    <source>
        <dbReference type="EMBL" id="CAK7350540.1"/>
    </source>
</evidence>
<comment type="caution">
    <text evidence="1">The sequence shown here is derived from an EMBL/GenBank/DDBJ whole genome shotgun (WGS) entry which is preliminary data.</text>
</comment>
<reference evidence="1 2" key="1">
    <citation type="submission" date="2024-01" db="EMBL/GenBank/DDBJ databases">
        <authorList>
            <person name="Waweru B."/>
        </authorList>
    </citation>
    <scope>NUCLEOTIDE SEQUENCE [LARGE SCALE GENOMIC DNA]</scope>
</reference>
<organism evidence="1 2">
    <name type="scientific">Dovyalis caffra</name>
    <dbReference type="NCBI Taxonomy" id="77055"/>
    <lineage>
        <taxon>Eukaryota</taxon>
        <taxon>Viridiplantae</taxon>
        <taxon>Streptophyta</taxon>
        <taxon>Embryophyta</taxon>
        <taxon>Tracheophyta</taxon>
        <taxon>Spermatophyta</taxon>
        <taxon>Magnoliopsida</taxon>
        <taxon>eudicotyledons</taxon>
        <taxon>Gunneridae</taxon>
        <taxon>Pentapetalae</taxon>
        <taxon>rosids</taxon>
        <taxon>fabids</taxon>
        <taxon>Malpighiales</taxon>
        <taxon>Salicaceae</taxon>
        <taxon>Flacourtieae</taxon>
        <taxon>Dovyalis</taxon>
    </lineage>
</organism>
<protein>
    <submittedName>
        <fullName evidence="1">Uncharacterized protein</fullName>
    </submittedName>
</protein>
<keyword evidence="2" id="KW-1185">Reference proteome</keyword>
<evidence type="ECO:0000313" key="2">
    <source>
        <dbReference type="Proteomes" id="UP001314170"/>
    </source>
</evidence>
<proteinExistence type="predicted"/>
<name>A0AAV1SJF0_9ROSI</name>
<dbReference type="Proteomes" id="UP001314170">
    <property type="component" value="Unassembled WGS sequence"/>
</dbReference>